<protein>
    <submittedName>
        <fullName evidence="1">Uncharacterized protein</fullName>
    </submittedName>
</protein>
<organism evidence="1 2">
    <name type="scientific">Vitis vinifera</name>
    <name type="common">Grape</name>
    <dbReference type="NCBI Taxonomy" id="29760"/>
    <lineage>
        <taxon>Eukaryota</taxon>
        <taxon>Viridiplantae</taxon>
        <taxon>Streptophyta</taxon>
        <taxon>Embryophyta</taxon>
        <taxon>Tracheophyta</taxon>
        <taxon>Spermatophyta</taxon>
        <taxon>Magnoliopsida</taxon>
        <taxon>eudicotyledons</taxon>
        <taxon>Gunneridae</taxon>
        <taxon>Pentapetalae</taxon>
        <taxon>rosids</taxon>
        <taxon>Vitales</taxon>
        <taxon>Vitaceae</taxon>
        <taxon>Viteae</taxon>
        <taxon>Vitis</taxon>
    </lineage>
</organism>
<dbReference type="Proteomes" id="UP000288805">
    <property type="component" value="Unassembled WGS sequence"/>
</dbReference>
<dbReference type="EMBL" id="QGNW01000057">
    <property type="protein sequence ID" value="RVX05159.1"/>
    <property type="molecule type" value="Genomic_DNA"/>
</dbReference>
<name>A0A438J867_VITVI</name>
<accession>A0A438J867</accession>
<dbReference type="AlphaFoldDB" id="A0A438J867"/>
<comment type="caution">
    <text evidence="1">The sequence shown here is derived from an EMBL/GenBank/DDBJ whole genome shotgun (WGS) entry which is preliminary data.</text>
</comment>
<evidence type="ECO:0000313" key="1">
    <source>
        <dbReference type="EMBL" id="RVX05159.1"/>
    </source>
</evidence>
<reference evidence="1 2" key="1">
    <citation type="journal article" date="2018" name="PLoS Genet.">
        <title>Population sequencing reveals clonal diversity and ancestral inbreeding in the grapevine cultivar Chardonnay.</title>
        <authorList>
            <person name="Roach M.J."/>
            <person name="Johnson D.L."/>
            <person name="Bohlmann J."/>
            <person name="van Vuuren H.J."/>
            <person name="Jones S.J."/>
            <person name="Pretorius I.S."/>
            <person name="Schmidt S.A."/>
            <person name="Borneman A.R."/>
        </authorList>
    </citation>
    <scope>NUCLEOTIDE SEQUENCE [LARGE SCALE GENOMIC DNA]</scope>
    <source>
        <strain evidence="2">cv. Chardonnay</strain>
        <tissue evidence="1">Leaf</tissue>
    </source>
</reference>
<proteinExistence type="predicted"/>
<sequence>MLSTSCIFLTGAWWGDFSDDALLLSPLKEWARYHWRLKWNLLLYFLGGDSGRKEFVVGKNFNQDKWEKGVGEVTGGGRTTLFYCLLVVGAPTLGCSGDPLQGEARSREEEARGFPCALSHEECGVATSSCGRGLQCSMIPRGNEELSKIIGFYELRLWHAKERETTLTVEENEVRRGVVDEFKKWAKMEEISWRQKSRELWLKERDKKTRFFHKMAMLEEGGILWPS</sequence>
<gene>
    <name evidence="1" type="ORF">CK203_020175</name>
</gene>
<evidence type="ECO:0000313" key="2">
    <source>
        <dbReference type="Proteomes" id="UP000288805"/>
    </source>
</evidence>